<sequence>MSNTDDAFLALTLALCIKKKKGDGGVEREWLKLRDKCTHENLLREIYTEPEDYANFLRMDHKTFEELLAILRPRIEKMDTVMRKSISASQRLSITLRYLASGADFEDLKCQACIAPRTLGDIIIATCEAINETLSNNIQLLLHIGQRIDQRAGGALANALVSKSTHWKVVQYALVRANVWRDSKWMLSR</sequence>
<evidence type="ECO:0000313" key="1">
    <source>
        <dbReference type="EMBL" id="CAB3249205.1"/>
    </source>
</evidence>
<proteinExistence type="predicted"/>
<keyword evidence="2" id="KW-1185">Reference proteome</keyword>
<reference evidence="1 2" key="1">
    <citation type="submission" date="2020-04" db="EMBL/GenBank/DDBJ databases">
        <authorList>
            <person name="Wallbank WR R."/>
            <person name="Pardo Diaz C."/>
            <person name="Kozak K."/>
            <person name="Martin S."/>
            <person name="Jiggins C."/>
            <person name="Moest M."/>
            <person name="Warren A I."/>
            <person name="Byers J.R.P. K."/>
            <person name="Montejo-Kovacevich G."/>
            <person name="Yen C E."/>
        </authorList>
    </citation>
    <scope>NUCLEOTIDE SEQUENCE [LARGE SCALE GENOMIC DNA]</scope>
</reference>
<dbReference type="EMBL" id="CADEBC010000537">
    <property type="protein sequence ID" value="CAB3249205.1"/>
    <property type="molecule type" value="Genomic_DNA"/>
</dbReference>
<organism evidence="1 2">
    <name type="scientific">Arctia plantaginis</name>
    <name type="common">Wood tiger moth</name>
    <name type="synonym">Phalaena plantaginis</name>
    <dbReference type="NCBI Taxonomy" id="874455"/>
    <lineage>
        <taxon>Eukaryota</taxon>
        <taxon>Metazoa</taxon>
        <taxon>Ecdysozoa</taxon>
        <taxon>Arthropoda</taxon>
        <taxon>Hexapoda</taxon>
        <taxon>Insecta</taxon>
        <taxon>Pterygota</taxon>
        <taxon>Neoptera</taxon>
        <taxon>Endopterygota</taxon>
        <taxon>Lepidoptera</taxon>
        <taxon>Glossata</taxon>
        <taxon>Ditrysia</taxon>
        <taxon>Noctuoidea</taxon>
        <taxon>Erebidae</taxon>
        <taxon>Arctiinae</taxon>
        <taxon>Arctia</taxon>
    </lineage>
</organism>
<accession>A0A8S1AVZ9</accession>
<comment type="caution">
    <text evidence="1">The sequence shown here is derived from an EMBL/GenBank/DDBJ whole genome shotgun (WGS) entry which is preliminary data.</text>
</comment>
<protein>
    <submittedName>
        <fullName evidence="1">Uncharacterized protein</fullName>
    </submittedName>
</protein>
<gene>
    <name evidence="1" type="ORF">APLA_LOCUS12020</name>
</gene>
<name>A0A8S1AVZ9_ARCPL</name>
<dbReference type="AlphaFoldDB" id="A0A8S1AVZ9"/>
<evidence type="ECO:0000313" key="2">
    <source>
        <dbReference type="Proteomes" id="UP000494106"/>
    </source>
</evidence>
<dbReference type="Proteomes" id="UP000494106">
    <property type="component" value="Unassembled WGS sequence"/>
</dbReference>
<dbReference type="OrthoDB" id="2668416at2759"/>